<reference evidence="1" key="1">
    <citation type="journal article" date="2021" name="New Phytol.">
        <title>Evolutionary innovations through gain and loss of genes in the ectomycorrhizal Boletales.</title>
        <authorList>
            <person name="Wu G."/>
            <person name="Miyauchi S."/>
            <person name="Morin E."/>
            <person name="Kuo A."/>
            <person name="Drula E."/>
            <person name="Varga T."/>
            <person name="Kohler A."/>
            <person name="Feng B."/>
            <person name="Cao Y."/>
            <person name="Lipzen A."/>
            <person name="Daum C."/>
            <person name="Hundley H."/>
            <person name="Pangilinan J."/>
            <person name="Johnson J."/>
            <person name="Barry K."/>
            <person name="LaButti K."/>
            <person name="Ng V."/>
            <person name="Ahrendt S."/>
            <person name="Min B."/>
            <person name="Choi I.G."/>
            <person name="Park H."/>
            <person name="Plett J.M."/>
            <person name="Magnuson J."/>
            <person name="Spatafora J.W."/>
            <person name="Nagy L.G."/>
            <person name="Henrissat B."/>
            <person name="Grigoriev I.V."/>
            <person name="Yang Z.L."/>
            <person name="Xu J."/>
            <person name="Martin F.M."/>
        </authorList>
    </citation>
    <scope>NUCLEOTIDE SEQUENCE</scope>
    <source>
        <strain evidence="1">KUC20120723A-06</strain>
    </source>
</reference>
<dbReference type="EMBL" id="MU266391">
    <property type="protein sequence ID" value="KAH7925969.1"/>
    <property type="molecule type" value="Genomic_DNA"/>
</dbReference>
<proteinExistence type="predicted"/>
<accession>A0ACB8BKZ1</accession>
<evidence type="ECO:0000313" key="1">
    <source>
        <dbReference type="EMBL" id="KAH7925969.1"/>
    </source>
</evidence>
<gene>
    <name evidence="1" type="ORF">BV22DRAFT_1046380</name>
</gene>
<evidence type="ECO:0000313" key="2">
    <source>
        <dbReference type="Proteomes" id="UP000790709"/>
    </source>
</evidence>
<name>A0ACB8BKZ1_9AGAM</name>
<dbReference type="Proteomes" id="UP000790709">
    <property type="component" value="Unassembled WGS sequence"/>
</dbReference>
<protein>
    <submittedName>
        <fullName evidence="1">Uncharacterized protein</fullName>
    </submittedName>
</protein>
<comment type="caution">
    <text evidence="1">The sequence shown here is derived from an EMBL/GenBank/DDBJ whole genome shotgun (WGS) entry which is preliminary data.</text>
</comment>
<keyword evidence="2" id="KW-1185">Reference proteome</keyword>
<organism evidence="1 2">
    <name type="scientific">Leucogyrophana mollusca</name>
    <dbReference type="NCBI Taxonomy" id="85980"/>
    <lineage>
        <taxon>Eukaryota</taxon>
        <taxon>Fungi</taxon>
        <taxon>Dikarya</taxon>
        <taxon>Basidiomycota</taxon>
        <taxon>Agaricomycotina</taxon>
        <taxon>Agaricomycetes</taxon>
        <taxon>Agaricomycetidae</taxon>
        <taxon>Boletales</taxon>
        <taxon>Boletales incertae sedis</taxon>
        <taxon>Leucogyrophana</taxon>
    </lineage>
</organism>
<sequence length="249" mass="28399">MSECTRISKWFALEEEQVEFLFLRRQWSGRRLEMPRNPSPSGTNLSPNDRRAARPNERIAGIALSLTYVHGVGWDEHEETPELDVSEADIARIFPRVVSHRLRVHESPMDEVLNSAKEKRGAQDGEGTDDEELWERDIIKDILVKILSGIQTAIISDLRAAWFLFAFSRNDERSAIVSGWAFSAACNRPKHWYCRPGNPKATILPPGYPPKHHTLILRRRNVGKKTQQIDVGDTEQSKIPKGIAKRQSL</sequence>